<dbReference type="PANTHER" id="PTHR24247">
    <property type="entry name" value="5-HYDROXYTRYPTAMINE RECEPTOR"/>
    <property type="match status" value="1"/>
</dbReference>
<evidence type="ECO:0000256" key="10">
    <source>
        <dbReference type="SAM" id="Phobius"/>
    </source>
</evidence>
<keyword evidence="4 10" id="KW-0812">Transmembrane</keyword>
<reference evidence="12 13" key="1">
    <citation type="submission" date="2023-02" db="EMBL/GenBank/DDBJ databases">
        <title>LHISI_Scaffold_Assembly.</title>
        <authorList>
            <person name="Stuart O.P."/>
            <person name="Cleave R."/>
            <person name="Magrath M.J.L."/>
            <person name="Mikheyev A.S."/>
        </authorList>
    </citation>
    <scope>NUCLEOTIDE SEQUENCE [LARGE SCALE GENOMIC DNA]</scope>
    <source>
        <strain evidence="12">Daus_M_001</strain>
        <tissue evidence="12">Leg muscle</tissue>
    </source>
</reference>
<comment type="caution">
    <text evidence="12">The sequence shown here is derived from an EMBL/GenBank/DDBJ whole genome shotgun (WGS) entry which is preliminary data.</text>
</comment>
<proteinExistence type="inferred from homology"/>
<dbReference type="Proteomes" id="UP001159363">
    <property type="component" value="Chromosome 3"/>
</dbReference>
<evidence type="ECO:0000313" key="13">
    <source>
        <dbReference type="Proteomes" id="UP001159363"/>
    </source>
</evidence>
<comment type="subcellular location">
    <subcellularLocation>
        <location evidence="1">Cell membrane</location>
        <topology evidence="1">Multi-pass membrane protein</topology>
    </subcellularLocation>
</comment>
<keyword evidence="13" id="KW-1185">Reference proteome</keyword>
<protein>
    <recommendedName>
        <fullName evidence="11">G-protein coupled receptors family 1 profile domain-containing protein</fullName>
    </recommendedName>
</protein>
<accession>A0ABQ9HYI3</accession>
<evidence type="ECO:0000256" key="1">
    <source>
        <dbReference type="ARBA" id="ARBA00004651"/>
    </source>
</evidence>
<evidence type="ECO:0000256" key="8">
    <source>
        <dbReference type="ARBA" id="ARBA00023170"/>
    </source>
</evidence>
<evidence type="ECO:0000256" key="4">
    <source>
        <dbReference type="ARBA" id="ARBA00022692"/>
    </source>
</evidence>
<evidence type="ECO:0000256" key="9">
    <source>
        <dbReference type="ARBA" id="ARBA00023224"/>
    </source>
</evidence>
<gene>
    <name evidence="12" type="ORF">PR048_008936</name>
</gene>
<dbReference type="InterPro" id="IPR017452">
    <property type="entry name" value="GPCR_Rhodpsn_7TM"/>
</dbReference>
<keyword evidence="6" id="KW-0297">G-protein coupled receptor</keyword>
<keyword evidence="9" id="KW-0807">Transducer</keyword>
<comment type="similarity">
    <text evidence="2">Belongs to the G-protein coupled receptor 1 family.</text>
</comment>
<dbReference type="Gene3D" id="1.20.1070.10">
    <property type="entry name" value="Rhodopsin 7-helix transmembrane proteins"/>
    <property type="match status" value="1"/>
</dbReference>
<dbReference type="EMBL" id="JARBHB010000003">
    <property type="protein sequence ID" value="KAJ8889437.1"/>
    <property type="molecule type" value="Genomic_DNA"/>
</dbReference>
<keyword evidence="7 10" id="KW-0472">Membrane</keyword>
<organism evidence="12 13">
    <name type="scientific">Dryococelus australis</name>
    <dbReference type="NCBI Taxonomy" id="614101"/>
    <lineage>
        <taxon>Eukaryota</taxon>
        <taxon>Metazoa</taxon>
        <taxon>Ecdysozoa</taxon>
        <taxon>Arthropoda</taxon>
        <taxon>Hexapoda</taxon>
        <taxon>Insecta</taxon>
        <taxon>Pterygota</taxon>
        <taxon>Neoptera</taxon>
        <taxon>Polyneoptera</taxon>
        <taxon>Phasmatodea</taxon>
        <taxon>Verophasmatodea</taxon>
        <taxon>Anareolatae</taxon>
        <taxon>Phasmatidae</taxon>
        <taxon>Eurycanthinae</taxon>
        <taxon>Dryococelus</taxon>
    </lineage>
</organism>
<keyword evidence="8" id="KW-0675">Receptor</keyword>
<evidence type="ECO:0000256" key="6">
    <source>
        <dbReference type="ARBA" id="ARBA00023040"/>
    </source>
</evidence>
<evidence type="ECO:0000256" key="7">
    <source>
        <dbReference type="ARBA" id="ARBA00023136"/>
    </source>
</evidence>
<sequence>MLQNATVNCFIMWADPASPALQDSIAYREVVAPCRQIDRKLRRRERLCRIVYQGVECLEAGNGSSARPLWVPDPPWDDWLGGNASLANASTWPDVELQSTAPALGPVLPPFELWQTVLIALCLAICIVLTVGGNILVLLAFIVDRAIRQPSNYFIASLAATDMLIVVLQDKMCEYQDFQGNLPIHYSEANTWCVVSNPSPLLAKLFSKSLSWPCTLKVSHTIPKSSEQNCADVKLRNPDVHASRMVALANNWLGGHSPVSDITPLSNKVHVGTCVHNILQFNNWCSVETKQLSGGNNMFSVTDGCNAAQDKGCFASKEPDVLPYPSPFKVLTCILSRLWRALFSFQEMKTDWHRKGDLQSLLCKYTITNCPVLGSNPVLLHSFYQPLQAHPGSSPAHDTRQTLFSHLWQSNPEREAGGVNVDVHVQLRVYMQMRLLLVYVHMYEEAVVKDMTVSSTASQMPASDGNPCRTKCNERKCCSKMFTRRDNTRLHEATNCLLNSSYNIYVCDKCGVPYANKS</sequence>
<dbReference type="InterPro" id="IPR000276">
    <property type="entry name" value="GPCR_Rhodpsn"/>
</dbReference>
<feature type="domain" description="G-protein coupled receptors family 1 profile" evidence="11">
    <location>
        <begin position="133"/>
        <end position="168"/>
    </location>
</feature>
<dbReference type="SUPFAM" id="SSF81321">
    <property type="entry name" value="Family A G protein-coupled receptor-like"/>
    <property type="match status" value="1"/>
</dbReference>
<dbReference type="PRINTS" id="PR00237">
    <property type="entry name" value="GPCRRHODOPSN"/>
</dbReference>
<name>A0ABQ9HYI3_9NEOP</name>
<dbReference type="PANTHER" id="PTHR24247:SF191">
    <property type="entry name" value="MUSCARINIC ACETYLCHOLINE RECEPTOR, B-TYPE, ISOFORM A"/>
    <property type="match status" value="1"/>
</dbReference>
<keyword evidence="3" id="KW-1003">Cell membrane</keyword>
<dbReference type="PROSITE" id="PS50262">
    <property type="entry name" value="G_PROTEIN_RECEP_F1_2"/>
    <property type="match status" value="1"/>
</dbReference>
<evidence type="ECO:0000256" key="5">
    <source>
        <dbReference type="ARBA" id="ARBA00022989"/>
    </source>
</evidence>
<keyword evidence="5 10" id="KW-1133">Transmembrane helix</keyword>
<feature type="transmembrane region" description="Helical" evidence="10">
    <location>
        <begin position="117"/>
        <end position="141"/>
    </location>
</feature>
<evidence type="ECO:0000256" key="2">
    <source>
        <dbReference type="ARBA" id="ARBA00010663"/>
    </source>
</evidence>
<evidence type="ECO:0000313" key="12">
    <source>
        <dbReference type="EMBL" id="KAJ8889437.1"/>
    </source>
</evidence>
<evidence type="ECO:0000256" key="3">
    <source>
        <dbReference type="ARBA" id="ARBA00022475"/>
    </source>
</evidence>
<evidence type="ECO:0000259" key="11">
    <source>
        <dbReference type="PROSITE" id="PS50262"/>
    </source>
</evidence>